<name>A0A843XEF9_COLES</name>
<protein>
    <submittedName>
        <fullName evidence="2">Uncharacterized protein</fullName>
    </submittedName>
</protein>
<reference evidence="2" key="1">
    <citation type="submission" date="2017-07" db="EMBL/GenBank/DDBJ databases">
        <title>Taro Niue Genome Assembly and Annotation.</title>
        <authorList>
            <person name="Atibalentja N."/>
            <person name="Keating K."/>
            <person name="Fields C.J."/>
        </authorList>
    </citation>
    <scope>NUCLEOTIDE SEQUENCE</scope>
    <source>
        <strain evidence="2">Niue_2</strain>
        <tissue evidence="2">Leaf</tissue>
    </source>
</reference>
<keyword evidence="3" id="KW-1185">Reference proteome</keyword>
<evidence type="ECO:0000256" key="1">
    <source>
        <dbReference type="SAM" id="SignalP"/>
    </source>
</evidence>
<organism evidence="2 3">
    <name type="scientific">Colocasia esculenta</name>
    <name type="common">Wild taro</name>
    <name type="synonym">Arum esculentum</name>
    <dbReference type="NCBI Taxonomy" id="4460"/>
    <lineage>
        <taxon>Eukaryota</taxon>
        <taxon>Viridiplantae</taxon>
        <taxon>Streptophyta</taxon>
        <taxon>Embryophyta</taxon>
        <taxon>Tracheophyta</taxon>
        <taxon>Spermatophyta</taxon>
        <taxon>Magnoliopsida</taxon>
        <taxon>Liliopsida</taxon>
        <taxon>Araceae</taxon>
        <taxon>Aroideae</taxon>
        <taxon>Colocasieae</taxon>
        <taxon>Colocasia</taxon>
    </lineage>
</organism>
<comment type="caution">
    <text evidence="2">The sequence shown here is derived from an EMBL/GenBank/DDBJ whole genome shotgun (WGS) entry which is preliminary data.</text>
</comment>
<dbReference type="AlphaFoldDB" id="A0A843XEF9"/>
<evidence type="ECO:0000313" key="2">
    <source>
        <dbReference type="EMBL" id="MQM17716.1"/>
    </source>
</evidence>
<proteinExistence type="predicted"/>
<sequence>MEELPSRPSRVGLALLLLLLCLQRLFLVAGACDLSVLQGSTLYNYSLASPTAAFPHGALSEDGYSFILLPSSSPIPWFPLTRREMGDIYDDLRSTLDHGVHAAVYSNSGITSLCMLK</sequence>
<feature type="signal peptide" evidence="1">
    <location>
        <begin position="1"/>
        <end position="30"/>
    </location>
</feature>
<feature type="chain" id="PRO_5032428883" evidence="1">
    <location>
        <begin position="31"/>
        <end position="117"/>
    </location>
</feature>
<dbReference type="Proteomes" id="UP000652761">
    <property type="component" value="Unassembled WGS sequence"/>
</dbReference>
<keyword evidence="1" id="KW-0732">Signal</keyword>
<dbReference type="OrthoDB" id="29460at2759"/>
<dbReference type="EMBL" id="NMUH01007714">
    <property type="protein sequence ID" value="MQM17716.1"/>
    <property type="molecule type" value="Genomic_DNA"/>
</dbReference>
<gene>
    <name evidence="2" type="ORF">Taro_050690</name>
</gene>
<accession>A0A843XEF9</accession>
<evidence type="ECO:0000313" key="3">
    <source>
        <dbReference type="Proteomes" id="UP000652761"/>
    </source>
</evidence>